<sequence>MVNGLRLHYVIAGSGDPLVLLHGWPQSWREWRHVIPELASRFTVIAPDMRGFGDSDKPSGGYDKRTVARDIRELVHVLGFREIHLAGHDLGMMVAYEYAASYPAEVRRLAVLEAGLPGLGLEAFLDTAKYPHLWHFGFFNAPGVAETLIAGREKLFLSHFIRHLAYDPYAVTGDDLDEYADRMSAPGALRASFEHYRAFPADALNNQENARKKLAMPVLGIGGDHSLGEHVGKLMEPLADQVSTAVVERSGHWVPEEQPEQLANLLTGFFTQP</sequence>
<evidence type="ECO:0000259" key="2">
    <source>
        <dbReference type="Pfam" id="PF00561"/>
    </source>
</evidence>
<dbReference type="InterPro" id="IPR029058">
    <property type="entry name" value="AB_hydrolase_fold"/>
</dbReference>
<proteinExistence type="predicted"/>
<dbReference type="InterPro" id="IPR000073">
    <property type="entry name" value="AB_hydrolase_1"/>
</dbReference>
<evidence type="ECO:0000256" key="1">
    <source>
        <dbReference type="ARBA" id="ARBA00022801"/>
    </source>
</evidence>
<keyword evidence="1 3" id="KW-0378">Hydrolase</keyword>
<dbReference type="PRINTS" id="PR00412">
    <property type="entry name" value="EPOXHYDRLASE"/>
</dbReference>
<dbReference type="Proteomes" id="UP000766629">
    <property type="component" value="Unassembled WGS sequence"/>
</dbReference>
<evidence type="ECO:0000313" key="4">
    <source>
        <dbReference type="Proteomes" id="UP000766629"/>
    </source>
</evidence>
<protein>
    <submittedName>
        <fullName evidence="3">Alpha/beta hydrolase</fullName>
    </submittedName>
</protein>
<feature type="domain" description="AB hydrolase-1" evidence="2">
    <location>
        <begin position="17"/>
        <end position="257"/>
    </location>
</feature>
<dbReference type="PRINTS" id="PR00111">
    <property type="entry name" value="ABHYDROLASE"/>
</dbReference>
<dbReference type="Gene3D" id="3.40.50.1820">
    <property type="entry name" value="alpha/beta hydrolase"/>
    <property type="match status" value="1"/>
</dbReference>
<dbReference type="Pfam" id="PF00561">
    <property type="entry name" value="Abhydrolase_1"/>
    <property type="match status" value="1"/>
</dbReference>
<organism evidence="3 4">
    <name type="scientific">Leisingera daeponensis</name>
    <dbReference type="NCBI Taxonomy" id="405746"/>
    <lineage>
        <taxon>Bacteria</taxon>
        <taxon>Pseudomonadati</taxon>
        <taxon>Pseudomonadota</taxon>
        <taxon>Alphaproteobacteria</taxon>
        <taxon>Rhodobacterales</taxon>
        <taxon>Roseobacteraceae</taxon>
        <taxon>Leisingera</taxon>
    </lineage>
</organism>
<evidence type="ECO:0000313" key="3">
    <source>
        <dbReference type="EMBL" id="MBY6141834.1"/>
    </source>
</evidence>
<dbReference type="InterPro" id="IPR000639">
    <property type="entry name" value="Epox_hydrolase-like"/>
</dbReference>
<gene>
    <name evidence="3" type="ORF">KUV26_20545</name>
</gene>
<dbReference type="RefSeq" id="WP_222509783.1">
    <property type="nucleotide sequence ID" value="NZ_JAHVJA010000014.1"/>
</dbReference>
<dbReference type="EMBL" id="JAHVJA010000014">
    <property type="protein sequence ID" value="MBY6141834.1"/>
    <property type="molecule type" value="Genomic_DNA"/>
</dbReference>
<dbReference type="SUPFAM" id="SSF53474">
    <property type="entry name" value="alpha/beta-Hydrolases"/>
    <property type="match status" value="1"/>
</dbReference>
<dbReference type="GO" id="GO:0016787">
    <property type="term" value="F:hydrolase activity"/>
    <property type="evidence" value="ECO:0007669"/>
    <property type="project" value="UniProtKB-KW"/>
</dbReference>
<dbReference type="PANTHER" id="PTHR43329">
    <property type="entry name" value="EPOXIDE HYDROLASE"/>
    <property type="match status" value="1"/>
</dbReference>
<reference evidence="3 4" key="1">
    <citation type="submission" date="2021-06" db="EMBL/GenBank/DDBJ databases">
        <title>50 bacteria genomes isolated from Dapeng, Shenzhen, China.</title>
        <authorList>
            <person name="Zheng W."/>
            <person name="Yu S."/>
            <person name="Huang Y."/>
        </authorList>
    </citation>
    <scope>NUCLEOTIDE SEQUENCE [LARGE SCALE GENOMIC DNA]</scope>
    <source>
        <strain evidence="3 4">DP1N14-2</strain>
    </source>
</reference>
<comment type="caution">
    <text evidence="3">The sequence shown here is derived from an EMBL/GenBank/DDBJ whole genome shotgun (WGS) entry which is preliminary data.</text>
</comment>
<accession>A0ABS7NMB1</accession>
<keyword evidence="4" id="KW-1185">Reference proteome</keyword>
<name>A0ABS7NMB1_9RHOB</name>